<comment type="caution">
    <text evidence="1">The sequence shown here is derived from an EMBL/GenBank/DDBJ whole genome shotgun (WGS) entry which is preliminary data.</text>
</comment>
<proteinExistence type="predicted"/>
<sequence length="148" mass="15948">MKLVIVAVAASAVVISLTGCTSGTADRCAQVAESTYKYTKLLDQATVTADRVRAELPKLESAADELRSSVDAAGGEEQEAFSELQSAMTTYNATLQETLDWLDTDPSSEAVERLTAETLDRRAELVEAIAGYEHVCSTTLDQSRLKLQ</sequence>
<dbReference type="EMBL" id="JAUSYY010000001">
    <property type="protein sequence ID" value="MDQ0894864.1"/>
    <property type="molecule type" value="Genomic_DNA"/>
</dbReference>
<dbReference type="RefSeq" id="WP_307042450.1">
    <property type="nucleotide sequence ID" value="NZ_JAUSYY010000001.1"/>
</dbReference>
<keyword evidence="2" id="KW-1185">Reference proteome</keyword>
<protein>
    <submittedName>
        <fullName evidence="1">Outer membrane murein-binding lipoprotein Lpp</fullName>
    </submittedName>
</protein>
<keyword evidence="1" id="KW-0449">Lipoprotein</keyword>
<evidence type="ECO:0000313" key="2">
    <source>
        <dbReference type="Proteomes" id="UP001239083"/>
    </source>
</evidence>
<accession>A0ABU0RCS4</accession>
<evidence type="ECO:0000313" key="1">
    <source>
        <dbReference type="EMBL" id="MDQ0894864.1"/>
    </source>
</evidence>
<dbReference type="PROSITE" id="PS51257">
    <property type="entry name" value="PROKAR_LIPOPROTEIN"/>
    <property type="match status" value="1"/>
</dbReference>
<dbReference type="Proteomes" id="UP001239083">
    <property type="component" value="Unassembled WGS sequence"/>
</dbReference>
<reference evidence="1 2" key="1">
    <citation type="submission" date="2023-07" db="EMBL/GenBank/DDBJ databases">
        <title>Comparative genomics of wheat-associated soil bacteria to identify genetic determinants of phenazine resistance.</title>
        <authorList>
            <person name="Mouncey N."/>
        </authorList>
    </citation>
    <scope>NUCLEOTIDE SEQUENCE [LARGE SCALE GENOMIC DNA]</scope>
    <source>
        <strain evidence="1 2">V3I3</strain>
    </source>
</reference>
<gene>
    <name evidence="1" type="ORF">QFZ26_002419</name>
</gene>
<name>A0ABU0RCS4_9MICO</name>
<organism evidence="1 2">
    <name type="scientific">Agromyces ramosus</name>
    <dbReference type="NCBI Taxonomy" id="33879"/>
    <lineage>
        <taxon>Bacteria</taxon>
        <taxon>Bacillati</taxon>
        <taxon>Actinomycetota</taxon>
        <taxon>Actinomycetes</taxon>
        <taxon>Micrococcales</taxon>
        <taxon>Microbacteriaceae</taxon>
        <taxon>Agromyces</taxon>
    </lineage>
</organism>